<evidence type="ECO:0000313" key="2">
    <source>
        <dbReference type="Proteomes" id="UP000275408"/>
    </source>
</evidence>
<dbReference type="EMBL" id="RCHS01000589">
    <property type="protein sequence ID" value="RMX57856.1"/>
    <property type="molecule type" value="Genomic_DNA"/>
</dbReference>
<keyword evidence="2" id="KW-1185">Reference proteome</keyword>
<dbReference type="Gene3D" id="3.40.50.2000">
    <property type="entry name" value="Glycogen Phosphorylase B"/>
    <property type="match status" value="6"/>
</dbReference>
<protein>
    <recommendedName>
        <fullName evidence="3">Glycosyl transferase family 1 domain-containing protein</fullName>
    </recommendedName>
</protein>
<dbReference type="OrthoDB" id="512920at2759"/>
<gene>
    <name evidence="1" type="ORF">pdam_00023223</name>
</gene>
<sequence length="1246" mass="137905">MSPGHVVLDALSAPLQKKTFILSLSWTPTTLKNSKESPALPDCLRKMTEISAGISEPQALRISALADKWGSSKGGLSTLNREMCKGLAQLRNVSVNLIVPEYTEEEKKEASKYKVNLTKVETMPGVSPVHSLAFPPKECKFNVVMGHGHKFGPPAQFIAKNRGCKRVHVVHTASEELAMFKKGQQETISEGEKKHKLEVDLSKTADVIVGIGPKLTESIKSSLRSHMKEKDVINLTPGIFPEFSELEQAPEEREKFCTLVFGRGNDEDFYLKGHDIAARAIAGLNDPSYHLVLVGAPEGKQEVVEKSLLECGISPRQLTVRSYRESRESLADLFSEADLAIMPSRTEGFGLAALEALSAGLPILVSGNSGFGQALEKIPSGMSFVVESDEPNEWGRAIKQARKKSRDVRLKGAGVLRDFYDQEYKWQEQCQTLADKLRYWTPTTKMTEIPGGISEPQVLKISPLADEWGSSKGGLSTLNREMCKGLAQLPDVSVTLVVLEYTEKEKDNASKFKVNLVKVEEIPGFDPISSLSFPPDSCEIDAVVGHGQKLGPPAFAVAKQRRCQRVHIVHTASEELAMFKKGKKAPIRAGEEKHQIEVKLSRAADVIVGIGPKLTDYIQRSLQPYQRDEDVINFIPGIFTEFSDLKQAKRQGKRFSILLFGRGDEEDFEVKGYDVAARAIAALEDDCELVFVGAADGEEQEVAKRLLDCGILRRQLKVRTFYESRLELADLFLQADLAIMPSRTEGFGLGALEALSAGLPILVSDNSGLGEVLSDLPMGSSFVVQSDDPDKWKEAIRQAGRKSRDLRLREAIDLRTRYDEKYKWQEQCEAILDAYDVKELKENPALLDHLKKMIETSAGSSESKVLKISPLVDEWGSSKGGLSTLNREMCKGLAQLPDVSVTLVVLGFTEAERKEASEHNVNLVKVEEIPGFDPISSLSFPPDSCEIHAVVGHGQKLGPSAFAVARQRRCQRVHIVHTASEELAMFRKRQKAPIRAGEKKHQIEVKLSQTADVIVGIGPKLTDSIQRSLQAHQRDEDVINFTPGIFTEFSDLKQAKRQGKIFSILLFGRGNEEDFEIKGYDVAARAIAALKDSCRLVFVGAADGEQEEVADRLFNYGIPHNQLIVRTFYESRDELAKLFLQVDLAIMPSRTEGFGLGALEALSAGLPILVSDNSGLGQVLKDLSGGSSFVVKSDEPHKWKEAISEAKGKSRDVRLQEAIDLRTRYDEKYKWKEQCEAIVEKLSQRK</sequence>
<dbReference type="Pfam" id="PF20706">
    <property type="entry name" value="GT4-conflict"/>
    <property type="match status" value="3"/>
</dbReference>
<comment type="caution">
    <text evidence="1">The sequence shown here is derived from an EMBL/GenBank/DDBJ whole genome shotgun (WGS) entry which is preliminary data.</text>
</comment>
<reference evidence="1 2" key="1">
    <citation type="journal article" date="2018" name="Sci. Rep.">
        <title>Comparative analysis of the Pocillopora damicornis genome highlights role of immune system in coral evolution.</title>
        <authorList>
            <person name="Cunning R."/>
            <person name="Bay R.A."/>
            <person name="Gillette P."/>
            <person name="Baker A.C."/>
            <person name="Traylor-Knowles N."/>
        </authorList>
    </citation>
    <scope>NUCLEOTIDE SEQUENCE [LARGE SCALE GENOMIC DNA]</scope>
    <source>
        <strain evidence="1">RSMAS</strain>
        <tissue evidence="1">Whole animal</tissue>
    </source>
</reference>
<dbReference type="PANTHER" id="PTHR12526">
    <property type="entry name" value="GLYCOSYLTRANSFERASE"/>
    <property type="match status" value="1"/>
</dbReference>
<dbReference type="CDD" id="cd03801">
    <property type="entry name" value="GT4_PimA-like"/>
    <property type="match status" value="3"/>
</dbReference>
<proteinExistence type="predicted"/>
<evidence type="ECO:0000313" key="1">
    <source>
        <dbReference type="EMBL" id="RMX57856.1"/>
    </source>
</evidence>
<dbReference type="SUPFAM" id="SSF53756">
    <property type="entry name" value="UDP-Glycosyltransferase/glycogen phosphorylase"/>
    <property type="match status" value="3"/>
</dbReference>
<name>A0A3M6UVY6_POCDA</name>
<dbReference type="Proteomes" id="UP000275408">
    <property type="component" value="Unassembled WGS sequence"/>
</dbReference>
<accession>A0A3M6UVY6</accession>
<dbReference type="STRING" id="46731.A0A3M6UVY6"/>
<dbReference type="AlphaFoldDB" id="A0A3M6UVY6"/>
<organism evidence="1 2">
    <name type="scientific">Pocillopora damicornis</name>
    <name type="common">Cauliflower coral</name>
    <name type="synonym">Millepora damicornis</name>
    <dbReference type="NCBI Taxonomy" id="46731"/>
    <lineage>
        <taxon>Eukaryota</taxon>
        <taxon>Metazoa</taxon>
        <taxon>Cnidaria</taxon>
        <taxon>Anthozoa</taxon>
        <taxon>Hexacorallia</taxon>
        <taxon>Scleractinia</taxon>
        <taxon>Astrocoeniina</taxon>
        <taxon>Pocilloporidae</taxon>
        <taxon>Pocillopora</taxon>
    </lineage>
</organism>
<evidence type="ECO:0008006" key="3">
    <source>
        <dbReference type="Google" id="ProtNLM"/>
    </source>
</evidence>